<dbReference type="OrthoDB" id="634480at2759"/>
<reference evidence="3" key="1">
    <citation type="submission" date="2020-07" db="EMBL/GenBank/DDBJ databases">
        <title>Genome sequence and genetic diversity analysis of an under-domesticated orphan crop, white fonio (Digitaria exilis).</title>
        <authorList>
            <person name="Bennetzen J.L."/>
            <person name="Chen S."/>
            <person name="Ma X."/>
            <person name="Wang X."/>
            <person name="Yssel A.E.J."/>
            <person name="Chaluvadi S.R."/>
            <person name="Johnson M."/>
            <person name="Gangashetty P."/>
            <person name="Hamidou F."/>
            <person name="Sanogo M.D."/>
            <person name="Zwaenepoel A."/>
            <person name="Wallace J."/>
            <person name="Van De Peer Y."/>
            <person name="Van Deynze A."/>
        </authorList>
    </citation>
    <scope>NUCLEOTIDE SEQUENCE</scope>
    <source>
        <tissue evidence="3">Leaves</tissue>
    </source>
</reference>
<dbReference type="EMBL" id="JACEFO010002347">
    <property type="protein sequence ID" value="KAF8664737.1"/>
    <property type="molecule type" value="Genomic_DNA"/>
</dbReference>
<feature type="region of interest" description="Disordered" evidence="1">
    <location>
        <begin position="1"/>
        <end position="23"/>
    </location>
</feature>
<dbReference type="PANTHER" id="PTHR33110">
    <property type="entry name" value="F-BOX/KELCH-REPEAT PROTEIN-RELATED"/>
    <property type="match status" value="1"/>
</dbReference>
<organism evidence="3 4">
    <name type="scientific">Digitaria exilis</name>
    <dbReference type="NCBI Taxonomy" id="1010633"/>
    <lineage>
        <taxon>Eukaryota</taxon>
        <taxon>Viridiplantae</taxon>
        <taxon>Streptophyta</taxon>
        <taxon>Embryophyta</taxon>
        <taxon>Tracheophyta</taxon>
        <taxon>Spermatophyta</taxon>
        <taxon>Magnoliopsida</taxon>
        <taxon>Liliopsida</taxon>
        <taxon>Poales</taxon>
        <taxon>Poaceae</taxon>
        <taxon>PACMAD clade</taxon>
        <taxon>Panicoideae</taxon>
        <taxon>Panicodae</taxon>
        <taxon>Paniceae</taxon>
        <taxon>Anthephorinae</taxon>
        <taxon>Digitaria</taxon>
    </lineage>
</organism>
<evidence type="ECO:0000256" key="1">
    <source>
        <dbReference type="SAM" id="MobiDB-lite"/>
    </source>
</evidence>
<dbReference type="PANTHER" id="PTHR33110:SF108">
    <property type="entry name" value="OS11G0154200 PROTEIN"/>
    <property type="match status" value="1"/>
</dbReference>
<evidence type="ECO:0000313" key="4">
    <source>
        <dbReference type="Proteomes" id="UP000636709"/>
    </source>
</evidence>
<dbReference type="Pfam" id="PF12937">
    <property type="entry name" value="F-box-like"/>
    <property type="match status" value="1"/>
</dbReference>
<dbReference type="Gene3D" id="1.20.1280.50">
    <property type="match status" value="1"/>
</dbReference>
<dbReference type="InterPro" id="IPR001810">
    <property type="entry name" value="F-box_dom"/>
</dbReference>
<gene>
    <name evidence="3" type="ORF">HU200_054456</name>
</gene>
<evidence type="ECO:0000259" key="2">
    <source>
        <dbReference type="SMART" id="SM00256"/>
    </source>
</evidence>
<dbReference type="AlphaFoldDB" id="A0A835E6Z3"/>
<dbReference type="SMART" id="SM00256">
    <property type="entry name" value="FBOX"/>
    <property type="match status" value="1"/>
</dbReference>
<feature type="domain" description="F-box" evidence="2">
    <location>
        <begin position="26"/>
        <end position="67"/>
    </location>
</feature>
<evidence type="ECO:0000313" key="3">
    <source>
        <dbReference type="EMBL" id="KAF8664737.1"/>
    </source>
</evidence>
<dbReference type="Proteomes" id="UP000636709">
    <property type="component" value="Unassembled WGS sequence"/>
</dbReference>
<comment type="caution">
    <text evidence="3">The sequence shown here is derived from an EMBL/GenBank/DDBJ whole genome shotgun (WGS) entry which is preliminary data.</text>
</comment>
<protein>
    <recommendedName>
        <fullName evidence="2">F-box domain-containing protein</fullName>
    </recommendedName>
</protein>
<name>A0A835E6Z3_9POAL</name>
<proteinExistence type="predicted"/>
<feature type="compositionally biased region" description="Pro residues" evidence="1">
    <location>
        <begin position="11"/>
        <end position="22"/>
    </location>
</feature>
<keyword evidence="4" id="KW-1185">Reference proteome</keyword>
<dbReference type="Pfam" id="PF03478">
    <property type="entry name" value="Beta-prop_KIB1-4"/>
    <property type="match status" value="1"/>
</dbReference>
<sequence length="417" mass="47195">MGLSSSKQRRPPPPSPDVPPPRWSEIPPDLIGLILSRLLYHGDRLNLRAVCRQWRLAVRQQNPHTLEWSLPWIRLRTTTDGDGFTFQSLPDGKLHRFRAANVLDPSRPALLRSSGDDGWLELFNPGDTYYMCNTCSGAIIRLPRVPARHCVKSAEVGGGGGGGETIPSWSIIRKVMVCSPGLIAAILYSNAVGLYRPGDTSWSVYPAPECNDIAFYRGKLYSVTDDESLFAHELVNGSDETVSHHVVEQVIKARNNHDERRRHFPRVLYLVASRDKLLMVVKWIVPRRAVSRSIRKNTAEGDGAIRLKVFEADLEMGRWMEVKNGLDGHAIFASRSCSKLVRLSGHDQRFQGDRVYFPGCESPIYRTTVYTGDDSPSCRFYDMRKNTITKVFLNKGDAKYQQSYPEWFFPSPQKLCM</sequence>
<dbReference type="SUPFAM" id="SSF81383">
    <property type="entry name" value="F-box domain"/>
    <property type="match status" value="1"/>
</dbReference>
<dbReference type="InterPro" id="IPR005174">
    <property type="entry name" value="KIB1-4_b-propeller"/>
</dbReference>
<dbReference type="CDD" id="cd09917">
    <property type="entry name" value="F-box_SF"/>
    <property type="match status" value="1"/>
</dbReference>
<accession>A0A835E6Z3</accession>
<dbReference type="InterPro" id="IPR036047">
    <property type="entry name" value="F-box-like_dom_sf"/>
</dbReference>